<evidence type="ECO:0000259" key="8">
    <source>
        <dbReference type="Pfam" id="PF11967"/>
    </source>
</evidence>
<comment type="similarity">
    <text evidence="1 7">Belongs to the RecO family.</text>
</comment>
<dbReference type="SUPFAM" id="SSF57863">
    <property type="entry name" value="ArfGap/RecO-like zinc finger"/>
    <property type="match status" value="1"/>
</dbReference>
<evidence type="ECO:0000256" key="4">
    <source>
        <dbReference type="ARBA" id="ARBA00023172"/>
    </source>
</evidence>
<evidence type="ECO:0000256" key="3">
    <source>
        <dbReference type="ARBA" id="ARBA00022763"/>
    </source>
</evidence>
<dbReference type="InterPro" id="IPR003717">
    <property type="entry name" value="RecO"/>
</dbReference>
<accession>A0A1N6H163</accession>
<evidence type="ECO:0000256" key="7">
    <source>
        <dbReference type="HAMAP-Rule" id="MF_00201"/>
    </source>
</evidence>
<proteinExistence type="inferred from homology"/>
<name>A0A1N6H163_9LACT</name>
<dbReference type="OrthoDB" id="9797083at2"/>
<dbReference type="HAMAP" id="MF_00201">
    <property type="entry name" value="RecO"/>
    <property type="match status" value="1"/>
</dbReference>
<evidence type="ECO:0000256" key="6">
    <source>
        <dbReference type="ARBA" id="ARBA00033409"/>
    </source>
</evidence>
<dbReference type="AlphaFoldDB" id="A0A1N6H163"/>
<dbReference type="Gene3D" id="2.40.50.140">
    <property type="entry name" value="Nucleic acid-binding proteins"/>
    <property type="match status" value="1"/>
</dbReference>
<keyword evidence="3 7" id="KW-0227">DNA damage</keyword>
<evidence type="ECO:0000256" key="2">
    <source>
        <dbReference type="ARBA" id="ARBA00021310"/>
    </source>
</evidence>
<evidence type="ECO:0000256" key="5">
    <source>
        <dbReference type="ARBA" id="ARBA00023204"/>
    </source>
</evidence>
<dbReference type="InterPro" id="IPR022572">
    <property type="entry name" value="DNA_rep/recomb_RecO_N"/>
</dbReference>
<dbReference type="InterPro" id="IPR037278">
    <property type="entry name" value="ARFGAP/RecO"/>
</dbReference>
<dbReference type="NCBIfam" id="TIGR00613">
    <property type="entry name" value="reco"/>
    <property type="match status" value="1"/>
</dbReference>
<comment type="function">
    <text evidence="7">Involved in DNA repair and RecF pathway recombination.</text>
</comment>
<dbReference type="RefSeq" id="WP_034548667.1">
    <property type="nucleotide sequence ID" value="NZ_FSRN01000001.1"/>
</dbReference>
<sequence length="271" mass="31220">MAQIEEVEGIVLSVRNHRENDQLVKLFTNRFGKKMFFVKGTRKQKNKLRTAVLPFTKATYIADMRDTGLCFIRDAKEVEQYKSMQTDIFLNAYATYILNLADAALEDGVVDGTLFHKIDQCLTEIDEGTDPEIVVNIFEIQILPYFGVSPELRGCRVCGNTEGPFDYSGSYGGLLCQEHWHLDRYRYHSSQKAIHFVRLFSAISLDRLGSITVKEETKREIRTLIDLIYDESVGIKLKSKKFIDQMYTWGNLLIDKRVPPKETPDENEIND</sequence>
<protein>
    <recommendedName>
        <fullName evidence="2 7">DNA repair protein RecO</fullName>
    </recommendedName>
    <alternativeName>
        <fullName evidence="6 7">Recombination protein O</fullName>
    </alternativeName>
</protein>
<evidence type="ECO:0000256" key="1">
    <source>
        <dbReference type="ARBA" id="ARBA00007452"/>
    </source>
</evidence>
<dbReference type="Gene3D" id="1.20.1440.120">
    <property type="entry name" value="Recombination protein O, C-terminal domain"/>
    <property type="match status" value="1"/>
</dbReference>
<dbReference type="GO" id="GO:0006310">
    <property type="term" value="P:DNA recombination"/>
    <property type="evidence" value="ECO:0007669"/>
    <property type="project" value="UniProtKB-UniRule"/>
</dbReference>
<keyword evidence="4 7" id="KW-0233">DNA recombination</keyword>
<dbReference type="PANTHER" id="PTHR33991:SF1">
    <property type="entry name" value="DNA REPAIR PROTEIN RECO"/>
    <property type="match status" value="1"/>
</dbReference>
<dbReference type="eggNOG" id="COG1381">
    <property type="taxonomic scope" value="Bacteria"/>
</dbReference>
<organism evidence="9 10">
    <name type="scientific">Carnobacterium alterfunditum</name>
    <dbReference type="NCBI Taxonomy" id="28230"/>
    <lineage>
        <taxon>Bacteria</taxon>
        <taxon>Bacillati</taxon>
        <taxon>Bacillota</taxon>
        <taxon>Bacilli</taxon>
        <taxon>Lactobacillales</taxon>
        <taxon>Carnobacteriaceae</taxon>
        <taxon>Carnobacterium</taxon>
    </lineage>
</organism>
<dbReference type="Proteomes" id="UP000184758">
    <property type="component" value="Unassembled WGS sequence"/>
</dbReference>
<dbReference type="SUPFAM" id="SSF50249">
    <property type="entry name" value="Nucleic acid-binding proteins"/>
    <property type="match status" value="1"/>
</dbReference>
<dbReference type="InterPro" id="IPR012340">
    <property type="entry name" value="NA-bd_OB-fold"/>
</dbReference>
<dbReference type="STRING" id="28230.SAMN05878443_1561"/>
<gene>
    <name evidence="7" type="primary">recO</name>
    <name evidence="9" type="ORF">SAMN05878443_1561</name>
</gene>
<dbReference type="PANTHER" id="PTHR33991">
    <property type="entry name" value="DNA REPAIR PROTEIN RECO"/>
    <property type="match status" value="1"/>
</dbReference>
<reference evidence="10" key="1">
    <citation type="submission" date="2016-11" db="EMBL/GenBank/DDBJ databases">
        <authorList>
            <person name="Varghese N."/>
            <person name="Submissions S."/>
        </authorList>
    </citation>
    <scope>NUCLEOTIDE SEQUENCE [LARGE SCALE GENOMIC DNA]</scope>
    <source>
        <strain evidence="10">313</strain>
    </source>
</reference>
<feature type="domain" description="DNA replication/recombination mediator RecO N-terminal" evidence="8">
    <location>
        <begin position="6"/>
        <end position="80"/>
    </location>
</feature>
<dbReference type="Pfam" id="PF02565">
    <property type="entry name" value="RecO_C"/>
    <property type="match status" value="1"/>
</dbReference>
<dbReference type="GO" id="GO:0043590">
    <property type="term" value="C:bacterial nucleoid"/>
    <property type="evidence" value="ECO:0007669"/>
    <property type="project" value="TreeGrafter"/>
</dbReference>
<dbReference type="EMBL" id="FSRN01000001">
    <property type="protein sequence ID" value="SIO13486.1"/>
    <property type="molecule type" value="Genomic_DNA"/>
</dbReference>
<dbReference type="InterPro" id="IPR042242">
    <property type="entry name" value="RecO_C"/>
</dbReference>
<dbReference type="GO" id="GO:0006302">
    <property type="term" value="P:double-strand break repair"/>
    <property type="evidence" value="ECO:0007669"/>
    <property type="project" value="TreeGrafter"/>
</dbReference>
<dbReference type="Pfam" id="PF11967">
    <property type="entry name" value="RecO_N"/>
    <property type="match status" value="1"/>
</dbReference>
<evidence type="ECO:0000313" key="10">
    <source>
        <dbReference type="Proteomes" id="UP000184758"/>
    </source>
</evidence>
<evidence type="ECO:0000313" key="9">
    <source>
        <dbReference type="EMBL" id="SIO13486.1"/>
    </source>
</evidence>
<keyword evidence="5 7" id="KW-0234">DNA repair</keyword>
<keyword evidence="10" id="KW-1185">Reference proteome</keyword>